<organism evidence="2 3">
    <name type="scientific">Pholiota conissans</name>
    <dbReference type="NCBI Taxonomy" id="109636"/>
    <lineage>
        <taxon>Eukaryota</taxon>
        <taxon>Fungi</taxon>
        <taxon>Dikarya</taxon>
        <taxon>Basidiomycota</taxon>
        <taxon>Agaricomycotina</taxon>
        <taxon>Agaricomycetes</taxon>
        <taxon>Agaricomycetidae</taxon>
        <taxon>Agaricales</taxon>
        <taxon>Agaricineae</taxon>
        <taxon>Strophariaceae</taxon>
        <taxon>Pholiota</taxon>
    </lineage>
</organism>
<comment type="caution">
    <text evidence="2">The sequence shown here is derived from an EMBL/GenBank/DDBJ whole genome shotgun (WGS) entry which is preliminary data.</text>
</comment>
<dbReference type="OrthoDB" id="106784at2759"/>
<dbReference type="Proteomes" id="UP000807469">
    <property type="component" value="Unassembled WGS sequence"/>
</dbReference>
<dbReference type="AlphaFoldDB" id="A0A9P5YTV0"/>
<protein>
    <recommendedName>
        <fullName evidence="4">RING-type domain-containing protein</fullName>
    </recommendedName>
</protein>
<dbReference type="GO" id="GO:0016567">
    <property type="term" value="P:protein ubiquitination"/>
    <property type="evidence" value="ECO:0007669"/>
    <property type="project" value="InterPro"/>
</dbReference>
<proteinExistence type="predicted"/>
<keyword evidence="3" id="KW-1185">Reference proteome</keyword>
<evidence type="ECO:0008006" key="4">
    <source>
        <dbReference type="Google" id="ProtNLM"/>
    </source>
</evidence>
<dbReference type="PANTHER" id="PTHR15439">
    <property type="entry name" value="RETINOBLASTOMA-BINDING PROTEIN 6"/>
    <property type="match status" value="1"/>
</dbReference>
<evidence type="ECO:0000256" key="1">
    <source>
        <dbReference type="SAM" id="MobiDB-lite"/>
    </source>
</evidence>
<dbReference type="GO" id="GO:0006397">
    <property type="term" value="P:mRNA processing"/>
    <property type="evidence" value="ECO:0007669"/>
    <property type="project" value="InterPro"/>
</dbReference>
<feature type="region of interest" description="Disordered" evidence="1">
    <location>
        <begin position="275"/>
        <end position="320"/>
    </location>
</feature>
<evidence type="ECO:0000313" key="3">
    <source>
        <dbReference type="Proteomes" id="UP000807469"/>
    </source>
</evidence>
<dbReference type="InterPro" id="IPR013083">
    <property type="entry name" value="Znf_RING/FYVE/PHD"/>
</dbReference>
<dbReference type="InterPro" id="IPR033489">
    <property type="entry name" value="RBBP6"/>
</dbReference>
<dbReference type="CDD" id="cd16620">
    <property type="entry name" value="vRING-HC-C4C4_RBBP6"/>
    <property type="match status" value="1"/>
</dbReference>
<dbReference type="GO" id="GO:0061630">
    <property type="term" value="F:ubiquitin protein ligase activity"/>
    <property type="evidence" value="ECO:0007669"/>
    <property type="project" value="InterPro"/>
</dbReference>
<feature type="region of interest" description="Disordered" evidence="1">
    <location>
        <begin position="132"/>
        <end position="163"/>
    </location>
</feature>
<sequence>MLKAVENPNSSELTQGVMVTPEGGYVVAQPDLVSWQKQVARSKGLTAAEVREKAPTDPSLTCPIDNKLFREAVKTPCCNKAYCEECIQTHLLERDFICPNCAKKIPSLDKLSIDKPTRMKVADYIEKAIEESKKEGAGEEGSAAKATESASPSKSGTPEAADQDIYSDQQPDLNMDMSQMLVDQIPQIQAQIAQISQALQNPNLPNHVRRQTEMQHQQYQIQLSQAQAISAALAVASFQQQQQQVVAAQSVANMGFPAMGNYQQQMGWNQYAGQQQQQQGDSAYQRLPLNNRRRNLKRDRPSDFFETTAPDGSKVPRYWE</sequence>
<dbReference type="EMBL" id="MU155351">
    <property type="protein sequence ID" value="KAF9475018.1"/>
    <property type="molecule type" value="Genomic_DNA"/>
</dbReference>
<gene>
    <name evidence="2" type="ORF">BDN70DRAFT_898512</name>
</gene>
<accession>A0A9P5YTV0</accession>
<reference evidence="2" key="1">
    <citation type="submission" date="2020-11" db="EMBL/GenBank/DDBJ databases">
        <authorList>
            <consortium name="DOE Joint Genome Institute"/>
            <person name="Ahrendt S."/>
            <person name="Riley R."/>
            <person name="Andreopoulos W."/>
            <person name="Labutti K."/>
            <person name="Pangilinan J."/>
            <person name="Ruiz-Duenas F.J."/>
            <person name="Barrasa J.M."/>
            <person name="Sanchez-Garcia M."/>
            <person name="Camarero S."/>
            <person name="Miyauchi S."/>
            <person name="Serrano A."/>
            <person name="Linde D."/>
            <person name="Babiker R."/>
            <person name="Drula E."/>
            <person name="Ayuso-Fernandez I."/>
            <person name="Pacheco R."/>
            <person name="Padilla G."/>
            <person name="Ferreira P."/>
            <person name="Barriuso J."/>
            <person name="Kellner H."/>
            <person name="Castanera R."/>
            <person name="Alfaro M."/>
            <person name="Ramirez L."/>
            <person name="Pisabarro A.G."/>
            <person name="Kuo A."/>
            <person name="Tritt A."/>
            <person name="Lipzen A."/>
            <person name="He G."/>
            <person name="Yan M."/>
            <person name="Ng V."/>
            <person name="Cullen D."/>
            <person name="Martin F."/>
            <person name="Rosso M.-N."/>
            <person name="Henrissat B."/>
            <person name="Hibbett D."/>
            <person name="Martinez A.T."/>
            <person name="Grigoriev I.V."/>
        </authorList>
    </citation>
    <scope>NUCLEOTIDE SEQUENCE</scope>
    <source>
        <strain evidence="2">CIRM-BRFM 674</strain>
    </source>
</reference>
<feature type="compositionally biased region" description="Low complexity" evidence="1">
    <location>
        <begin position="140"/>
        <end position="151"/>
    </location>
</feature>
<evidence type="ECO:0000313" key="2">
    <source>
        <dbReference type="EMBL" id="KAF9475018.1"/>
    </source>
</evidence>
<dbReference type="Gene3D" id="3.30.40.10">
    <property type="entry name" value="Zinc/RING finger domain, C3HC4 (zinc finger)"/>
    <property type="match status" value="1"/>
</dbReference>
<name>A0A9P5YTV0_9AGAR</name>
<feature type="compositionally biased region" description="Low complexity" evidence="1">
    <location>
        <begin position="275"/>
        <end position="290"/>
    </location>
</feature>
<dbReference type="PANTHER" id="PTHR15439:SF0">
    <property type="entry name" value="CELL DIVISION CYCLE AND APOPTOSIS REGULATOR PROTEIN 1-RELATED"/>
    <property type="match status" value="1"/>
</dbReference>
<dbReference type="GO" id="GO:0006511">
    <property type="term" value="P:ubiquitin-dependent protein catabolic process"/>
    <property type="evidence" value="ECO:0007669"/>
    <property type="project" value="TreeGrafter"/>
</dbReference>
<dbReference type="GO" id="GO:0005634">
    <property type="term" value="C:nucleus"/>
    <property type="evidence" value="ECO:0007669"/>
    <property type="project" value="TreeGrafter"/>
</dbReference>
<dbReference type="SUPFAM" id="SSF57850">
    <property type="entry name" value="RING/U-box"/>
    <property type="match status" value="1"/>
</dbReference>